<dbReference type="Pfam" id="PF21365">
    <property type="entry name" value="Glyco_hydro_31_3rd"/>
    <property type="match status" value="1"/>
</dbReference>
<comment type="subcellular location">
    <subcellularLocation>
        <location evidence="1">Membrane</location>
    </subcellularLocation>
</comment>
<evidence type="ECO:0000256" key="7">
    <source>
        <dbReference type="ARBA" id="ARBA00023295"/>
    </source>
</evidence>
<dbReference type="CDD" id="cd00111">
    <property type="entry name" value="Trefoil"/>
    <property type="match status" value="1"/>
</dbReference>
<sequence>MKIRDFIKSFRFRKGRQISTTNLVSFEAFYDDRGNKFSDLKDSCTKSNLSPSQNEEYIGGYVRFKETSEAKPVFRPSLPIILVIFILISVFIILPIIYLINCFRFTFDNQDFYHRNSPAIYSDTNTKEPKEQTTKRPWKLHDLPVPPAPDYNQCKLLTDLDKFDCFPEDGANAEKCEARGCCWIPRNKSVLSQAPLDVPYCFYPPNYNTYKVVNITETSFGLIAFWRRQYRTAYPDDVDELKMIVKYETETRLRVKFVDPSSFRFESPYPEVPIVDKASLSLSYVIQINTFKSGFKVLRKSDNVTIFDSNNFLNFIYSNQMLQISSKLPSKYIYGIGEHRSNLLRSTEWSKFTLFNHDMIPTDNKNLYGSHPFYLMIENSTKSHGVFLLNSNAMDIILQPTPAITFRTIGGIFDFYFFLGPTPSDVISQYTDLIGRPYMPPYWGLGFHLCRFGYKTLNNTRQVMQRNIDAGIPLDTQWNDLDYMNDSNDFTYNRVNFKDLPSFVRELHSRGMHYIPLIDPGVSASEQPGTYPPYDVGIEMDIFIKNSSGEPFVGKVWNRVSTVWPDFTNPNVVDYWTLMLKNLHKEIQFDGAWIDMNEPSNFLSGSFNGCPNSSLETPPYFPDIDGGVINYKTVCMTAKQYAGLHYNVHNLYGLTEAIVTNFALAEIRGKRPMVISRSSFSGLGHYAGHWSGDVWSSWDDLKFSIPTILSFSLYGVPLMGADICGFNGNSTAPLCNRWMQLGAFYPFSRNHNTDDGIDQDPVAFGPQVIASSVKALSARYYLLPYLYTLFHKAHVNGETVARPLFFEFPQDKNTYEIDTHFLWGSDLLIVPVLKENDVKVTAYIPKGNWYNFYTLDGFYSKGENFTLDASLDTIPLLVRGGAIVPLQKPKNTTTDSRKSKLELLIANDERKSASGDLYWDDGDSLNSYKEKQYSSLMFELEENTLRSYATFIGSEIPPNLDRIAVLGIEDNVKEVVVNGASHKNFDYNSTNKYLNIDKLDIPLQSPLVISWK</sequence>
<dbReference type="InterPro" id="IPR025887">
    <property type="entry name" value="Glyco_hydro_31_N_dom"/>
</dbReference>
<evidence type="ECO:0000256" key="2">
    <source>
        <dbReference type="ARBA" id="ARBA00007806"/>
    </source>
</evidence>
<dbReference type="PANTHER" id="PTHR22762:SF131">
    <property type="entry name" value="GLYCOSIDE HYDROLASE FAMILY 31 N-TERMINAL DOMAIN-CONTAINING PROTEIN"/>
    <property type="match status" value="1"/>
</dbReference>
<dbReference type="CDD" id="cd14752">
    <property type="entry name" value="GH31_N"/>
    <property type="match status" value="1"/>
</dbReference>
<dbReference type="InterPro" id="IPR030459">
    <property type="entry name" value="Glyco_hydro_31_CS"/>
</dbReference>
<dbReference type="InterPro" id="IPR013780">
    <property type="entry name" value="Glyco_hydro_b"/>
</dbReference>
<dbReference type="GO" id="GO:0005975">
    <property type="term" value="P:carbohydrate metabolic process"/>
    <property type="evidence" value="ECO:0007669"/>
    <property type="project" value="InterPro"/>
</dbReference>
<dbReference type="Pfam" id="PF01055">
    <property type="entry name" value="Glyco_hydro_31_2nd"/>
    <property type="match status" value="1"/>
</dbReference>
<proteinExistence type="inferred from homology"/>
<dbReference type="SUPFAM" id="SSF51445">
    <property type="entry name" value="(Trans)glycosidases"/>
    <property type="match status" value="1"/>
</dbReference>
<keyword evidence="10" id="KW-1133">Transmembrane helix</keyword>
<reference evidence="12" key="1">
    <citation type="submission" date="2022-01" db="EMBL/GenBank/DDBJ databases">
        <authorList>
            <person name="King R."/>
        </authorList>
    </citation>
    <scope>NUCLEOTIDE SEQUENCE</scope>
</reference>
<dbReference type="GO" id="GO:0004558">
    <property type="term" value="F:alpha-1,4-glucosidase activity"/>
    <property type="evidence" value="ECO:0007669"/>
    <property type="project" value="TreeGrafter"/>
</dbReference>
<dbReference type="GO" id="GO:0030246">
    <property type="term" value="F:carbohydrate binding"/>
    <property type="evidence" value="ECO:0007669"/>
    <property type="project" value="InterPro"/>
</dbReference>
<name>A0A9N9XEQ3_DIABA</name>
<evidence type="ECO:0000256" key="1">
    <source>
        <dbReference type="ARBA" id="ARBA00004370"/>
    </source>
</evidence>
<dbReference type="CDD" id="cd06602">
    <property type="entry name" value="GH31_MGAM_SI_GAA"/>
    <property type="match status" value="1"/>
</dbReference>
<evidence type="ECO:0000256" key="4">
    <source>
        <dbReference type="ARBA" id="ARBA00023136"/>
    </source>
</evidence>
<dbReference type="Gene3D" id="3.20.20.80">
    <property type="entry name" value="Glycosidases"/>
    <property type="match status" value="1"/>
</dbReference>
<dbReference type="SUPFAM" id="SSF74650">
    <property type="entry name" value="Galactose mutarotase-like"/>
    <property type="match status" value="1"/>
</dbReference>
<dbReference type="PROSITE" id="PS00707">
    <property type="entry name" value="GLYCOSYL_HYDROL_F31_2"/>
    <property type="match status" value="1"/>
</dbReference>
<protein>
    <recommendedName>
        <fullName evidence="11">P-type domain-containing protein</fullName>
    </recommendedName>
</protein>
<dbReference type="InterPro" id="IPR017853">
    <property type="entry name" value="GH"/>
</dbReference>
<dbReference type="InterPro" id="IPR048395">
    <property type="entry name" value="Glyco_hydro_31_C"/>
</dbReference>
<keyword evidence="5" id="KW-1015">Disulfide bond</keyword>
<dbReference type="EMBL" id="OU898281">
    <property type="protein sequence ID" value="CAG9836659.1"/>
    <property type="molecule type" value="Genomic_DNA"/>
</dbReference>
<dbReference type="GO" id="GO:0016020">
    <property type="term" value="C:membrane"/>
    <property type="evidence" value="ECO:0007669"/>
    <property type="project" value="UniProtKB-SubCell"/>
</dbReference>
<dbReference type="SMART" id="SM00018">
    <property type="entry name" value="PD"/>
    <property type="match status" value="1"/>
</dbReference>
<evidence type="ECO:0000256" key="9">
    <source>
        <dbReference type="RuleBase" id="RU361185"/>
    </source>
</evidence>
<organism evidence="12 13">
    <name type="scientific">Diabrotica balteata</name>
    <name type="common">Banded cucumber beetle</name>
    <dbReference type="NCBI Taxonomy" id="107213"/>
    <lineage>
        <taxon>Eukaryota</taxon>
        <taxon>Metazoa</taxon>
        <taxon>Ecdysozoa</taxon>
        <taxon>Arthropoda</taxon>
        <taxon>Hexapoda</taxon>
        <taxon>Insecta</taxon>
        <taxon>Pterygota</taxon>
        <taxon>Neoptera</taxon>
        <taxon>Endopterygota</taxon>
        <taxon>Coleoptera</taxon>
        <taxon>Polyphaga</taxon>
        <taxon>Cucujiformia</taxon>
        <taxon>Chrysomeloidea</taxon>
        <taxon>Chrysomelidae</taxon>
        <taxon>Galerucinae</taxon>
        <taxon>Diabroticina</taxon>
        <taxon>Diabroticites</taxon>
        <taxon>Diabrotica</taxon>
    </lineage>
</organism>
<comment type="similarity">
    <text evidence="2 9">Belongs to the glycosyl hydrolase 31 family.</text>
</comment>
<keyword evidence="6" id="KW-0325">Glycoprotein</keyword>
<dbReference type="PROSITE" id="PS51448">
    <property type="entry name" value="P_TREFOIL_2"/>
    <property type="match status" value="1"/>
</dbReference>
<dbReference type="OrthoDB" id="1334205at2759"/>
<dbReference type="FunFam" id="2.60.40.1180:FF:000001">
    <property type="entry name" value="Maltase-glucoamylase, intestinal"/>
    <property type="match status" value="1"/>
</dbReference>
<dbReference type="InterPro" id="IPR000322">
    <property type="entry name" value="Glyco_hydro_31_TIM"/>
</dbReference>
<keyword evidence="3 9" id="KW-0378">Hydrolase</keyword>
<dbReference type="PANTHER" id="PTHR22762">
    <property type="entry name" value="ALPHA-GLUCOSIDASE"/>
    <property type="match status" value="1"/>
</dbReference>
<dbReference type="InterPro" id="IPR000519">
    <property type="entry name" value="P_trefoil_dom"/>
</dbReference>
<dbReference type="InterPro" id="IPR044913">
    <property type="entry name" value="P_trefoil_dom_sf"/>
</dbReference>
<accession>A0A9N9XEQ3</accession>
<keyword evidence="13" id="KW-1185">Reference proteome</keyword>
<dbReference type="InterPro" id="IPR011013">
    <property type="entry name" value="Gal_mutarotase_sf_dom"/>
</dbReference>
<dbReference type="Gene3D" id="2.60.40.1760">
    <property type="entry name" value="glycosyl hydrolase (family 31)"/>
    <property type="match status" value="1"/>
</dbReference>
<evidence type="ECO:0000256" key="5">
    <source>
        <dbReference type="ARBA" id="ARBA00023157"/>
    </source>
</evidence>
<evidence type="ECO:0000256" key="10">
    <source>
        <dbReference type="SAM" id="Phobius"/>
    </source>
</evidence>
<dbReference type="Pfam" id="PF00088">
    <property type="entry name" value="Trefoil"/>
    <property type="match status" value="1"/>
</dbReference>
<dbReference type="SUPFAM" id="SSF51011">
    <property type="entry name" value="Glycosyl hydrolase domain"/>
    <property type="match status" value="1"/>
</dbReference>
<dbReference type="Gene3D" id="2.60.40.1180">
    <property type="entry name" value="Golgi alpha-mannosidase II"/>
    <property type="match status" value="2"/>
</dbReference>
<evidence type="ECO:0000313" key="12">
    <source>
        <dbReference type="EMBL" id="CAG9836659.1"/>
    </source>
</evidence>
<evidence type="ECO:0000313" key="13">
    <source>
        <dbReference type="Proteomes" id="UP001153709"/>
    </source>
</evidence>
<keyword evidence="4 10" id="KW-0472">Membrane</keyword>
<dbReference type="Proteomes" id="UP001153709">
    <property type="component" value="Chromosome 6"/>
</dbReference>
<evidence type="ECO:0000256" key="6">
    <source>
        <dbReference type="ARBA" id="ARBA00023180"/>
    </source>
</evidence>
<keyword evidence="7 9" id="KW-0326">Glycosidase</keyword>
<gene>
    <name evidence="12" type="ORF">DIABBA_LOCUS9730</name>
</gene>
<evidence type="ECO:0000256" key="3">
    <source>
        <dbReference type="ARBA" id="ARBA00022801"/>
    </source>
</evidence>
<feature type="domain" description="P-type" evidence="11">
    <location>
        <begin position="152"/>
        <end position="205"/>
    </location>
</feature>
<dbReference type="AlphaFoldDB" id="A0A9N9XEQ3"/>
<dbReference type="Gene3D" id="4.10.110.10">
    <property type="entry name" value="Spasmolytic Protein, domain 1"/>
    <property type="match status" value="1"/>
</dbReference>
<comment type="caution">
    <text evidence="8">Lacks conserved residue(s) required for the propagation of feature annotation.</text>
</comment>
<evidence type="ECO:0000256" key="8">
    <source>
        <dbReference type="PROSITE-ProRule" id="PRU00779"/>
    </source>
</evidence>
<keyword evidence="10" id="KW-0812">Transmembrane</keyword>
<evidence type="ECO:0000259" key="11">
    <source>
        <dbReference type="PROSITE" id="PS51448"/>
    </source>
</evidence>
<dbReference type="Pfam" id="PF13802">
    <property type="entry name" value="Gal_mutarotas_2"/>
    <property type="match status" value="1"/>
</dbReference>
<feature type="transmembrane region" description="Helical" evidence="10">
    <location>
        <begin position="78"/>
        <end position="100"/>
    </location>
</feature>